<organism evidence="1 2">
    <name type="scientific">Frigoriflavimonas asaccharolytica</name>
    <dbReference type="NCBI Taxonomy" id="2735899"/>
    <lineage>
        <taxon>Bacteria</taxon>
        <taxon>Pseudomonadati</taxon>
        <taxon>Bacteroidota</taxon>
        <taxon>Flavobacteriia</taxon>
        <taxon>Flavobacteriales</taxon>
        <taxon>Weeksellaceae</taxon>
        <taxon>Frigoriflavimonas</taxon>
    </lineage>
</organism>
<keyword evidence="2" id="KW-1185">Reference proteome</keyword>
<dbReference type="RefSeq" id="WP_173778410.1">
    <property type="nucleotide sequence ID" value="NZ_JABSNO010000004.1"/>
</dbReference>
<proteinExistence type="predicted"/>
<reference evidence="1" key="1">
    <citation type="submission" date="2020-05" db="EMBL/GenBank/DDBJ databases">
        <title>Genomic Encyclopedia of Type Strains, Phase IV (KMG-V): Genome sequencing to study the core and pangenomes of soil and plant-associated prokaryotes.</title>
        <authorList>
            <person name="Whitman W."/>
        </authorList>
    </citation>
    <scope>NUCLEOTIDE SEQUENCE</scope>
    <source>
        <strain evidence="1">16F</strain>
    </source>
</reference>
<comment type="caution">
    <text evidence="1">The sequence shown here is derived from an EMBL/GenBank/DDBJ whole genome shotgun (WGS) entry which is preliminary data.</text>
</comment>
<protein>
    <submittedName>
        <fullName evidence="1">Uncharacterized protein</fullName>
    </submittedName>
</protein>
<evidence type="ECO:0000313" key="2">
    <source>
        <dbReference type="Proteomes" id="UP000610746"/>
    </source>
</evidence>
<dbReference type="AlphaFoldDB" id="A0A8J8G624"/>
<name>A0A8J8G624_9FLAO</name>
<accession>A0A8J8G624</accession>
<dbReference type="EMBL" id="JABSNO010000004">
    <property type="protein sequence ID" value="NRS91793.1"/>
    <property type="molecule type" value="Genomic_DNA"/>
</dbReference>
<sequence>MRKFISTIPDSKVTDDFTAAVNAALSPFDLYKINLTNEEKTGMRSMAEGREGYARLISRIATQFPDSLSRADSPEELTDLLNYYQSLEANRMALVQSLETIQEIQLGAGTDIMTKVDRYAQNLQISRANEGSLDIAMQDVDDWNSKFANKPSTPPTVNP</sequence>
<evidence type="ECO:0000313" key="1">
    <source>
        <dbReference type="EMBL" id="NRS91793.1"/>
    </source>
</evidence>
<gene>
    <name evidence="1" type="ORF">HNQ03_000860</name>
</gene>
<dbReference type="Proteomes" id="UP000610746">
    <property type="component" value="Unassembled WGS sequence"/>
</dbReference>